<feature type="compositionally biased region" description="Polar residues" evidence="1">
    <location>
        <begin position="566"/>
        <end position="583"/>
    </location>
</feature>
<proteinExistence type="predicted"/>
<dbReference type="AlphaFoldDB" id="A0A8W8P1H5"/>
<dbReference type="OMA" id="DAGTINC"/>
<evidence type="ECO:0000313" key="5">
    <source>
        <dbReference type="Proteomes" id="UP000005408"/>
    </source>
</evidence>
<feature type="chain" id="PRO_5042432268" description="CUB domain-containing protein" evidence="3">
    <location>
        <begin position="23"/>
        <end position="607"/>
    </location>
</feature>
<dbReference type="SUPFAM" id="SSF49854">
    <property type="entry name" value="Spermadhesin, CUB domain"/>
    <property type="match status" value="1"/>
</dbReference>
<reference evidence="4" key="1">
    <citation type="submission" date="2022-08" db="UniProtKB">
        <authorList>
            <consortium name="EnsemblMetazoa"/>
        </authorList>
    </citation>
    <scope>IDENTIFICATION</scope>
    <source>
        <strain evidence="4">05x7-T-G4-1.051#20</strain>
    </source>
</reference>
<evidence type="ECO:0000256" key="3">
    <source>
        <dbReference type="SAM" id="SignalP"/>
    </source>
</evidence>
<sequence length="607" mass="66679">MEIKEKYLLIILALSVVIKTESSMELKSYTACYGILGLQNFLLPSCPAGQKIAVMAVYTLAKYKSTGCPQIQTLPGDDPACCQYDVTDCSYLYDSGSFRAYYQTCNGKALCQIPVSWIDIPSHCNSSVYIERTHYMKMDYYCISDQAVDPCTDLTTSDSPAFFWNTGYPAEMTATSSSCTCSIEMSCDTTVELTAIDLQLKDPGNCKQSLVVTDGSSSSTYDCSSNNDFLPRVMYTSTSHFVTIVFTNNLGITGGKFFIRIQGTNPTGEVTLSCGASALTMSSQNPSSLPTCPVEGDTTTNLPITGISTEDPTTLTALTTDSSNVSSSTQDELTTISSDSSTMSDVNTTSLLSTDMTIQVNVTVDNITSDVTQKMTTLIWMSTENISTIADMESCCSDSNASDGLPVYVIPVIVLGVLLVLAALGFYHRNRIMTRCRGKTKEDIEEVEDIEDNNNESNPIFDINLEDHSKFQSLPPLRHEFTMAGRNLDTPTPITREHKRFQTAKKRHDNKSLVKFSDETFNTDTDPITGISASDDKHGLQESSKEGKKHKRKKNKSKKRKSKNKVSQQEDIQEDGGSTSQLWDLTHIPVPASPTIDITDPVMMAQY</sequence>
<evidence type="ECO:0000256" key="1">
    <source>
        <dbReference type="SAM" id="MobiDB-lite"/>
    </source>
</evidence>
<keyword evidence="2" id="KW-0812">Transmembrane</keyword>
<dbReference type="InterPro" id="IPR035914">
    <property type="entry name" value="Sperma_CUB_dom_sf"/>
</dbReference>
<keyword evidence="2" id="KW-1133">Transmembrane helix</keyword>
<organism evidence="4 5">
    <name type="scientific">Magallana gigas</name>
    <name type="common">Pacific oyster</name>
    <name type="synonym">Crassostrea gigas</name>
    <dbReference type="NCBI Taxonomy" id="29159"/>
    <lineage>
        <taxon>Eukaryota</taxon>
        <taxon>Metazoa</taxon>
        <taxon>Spiralia</taxon>
        <taxon>Lophotrochozoa</taxon>
        <taxon>Mollusca</taxon>
        <taxon>Bivalvia</taxon>
        <taxon>Autobranchia</taxon>
        <taxon>Pteriomorphia</taxon>
        <taxon>Ostreida</taxon>
        <taxon>Ostreoidea</taxon>
        <taxon>Ostreidae</taxon>
        <taxon>Magallana</taxon>
    </lineage>
</organism>
<evidence type="ECO:0000256" key="2">
    <source>
        <dbReference type="SAM" id="Phobius"/>
    </source>
</evidence>
<keyword evidence="3" id="KW-0732">Signal</keyword>
<accession>A0A8W8P1H5</accession>
<evidence type="ECO:0008006" key="6">
    <source>
        <dbReference type="Google" id="ProtNLM"/>
    </source>
</evidence>
<dbReference type="CDD" id="cd22823">
    <property type="entry name" value="Gal_Rha_Lectin"/>
    <property type="match status" value="1"/>
</dbReference>
<dbReference type="Proteomes" id="UP000005408">
    <property type="component" value="Unassembled WGS sequence"/>
</dbReference>
<name>A0A8W8P1H5_MAGGI</name>
<keyword evidence="2" id="KW-0472">Membrane</keyword>
<feature type="signal peptide" evidence="3">
    <location>
        <begin position="1"/>
        <end position="22"/>
    </location>
</feature>
<feature type="transmembrane region" description="Helical" evidence="2">
    <location>
        <begin position="405"/>
        <end position="427"/>
    </location>
</feature>
<dbReference type="EnsemblMetazoa" id="G93.1">
    <property type="protein sequence ID" value="G93.1:cds"/>
    <property type="gene ID" value="G93"/>
</dbReference>
<feature type="region of interest" description="Disordered" evidence="1">
    <location>
        <begin position="518"/>
        <end position="599"/>
    </location>
</feature>
<dbReference type="EnsemblMetazoa" id="G93.2">
    <property type="protein sequence ID" value="G93.2:cds"/>
    <property type="gene ID" value="G93"/>
</dbReference>
<feature type="compositionally biased region" description="Basic residues" evidence="1">
    <location>
        <begin position="547"/>
        <end position="564"/>
    </location>
</feature>
<evidence type="ECO:0000313" key="4">
    <source>
        <dbReference type="EnsemblMetazoa" id="G93.2:cds"/>
    </source>
</evidence>
<feature type="compositionally biased region" description="Polar residues" evidence="1">
    <location>
        <begin position="321"/>
        <end position="333"/>
    </location>
</feature>
<protein>
    <recommendedName>
        <fullName evidence="6">CUB domain-containing protein</fullName>
    </recommendedName>
</protein>
<feature type="compositionally biased region" description="Basic and acidic residues" evidence="1">
    <location>
        <begin position="534"/>
        <end position="546"/>
    </location>
</feature>
<feature type="region of interest" description="Disordered" evidence="1">
    <location>
        <begin position="320"/>
        <end position="341"/>
    </location>
</feature>
<keyword evidence="5" id="KW-1185">Reference proteome</keyword>
<dbReference type="Gene3D" id="2.60.120.290">
    <property type="entry name" value="Spermadhesin, CUB domain"/>
    <property type="match status" value="1"/>
</dbReference>